<keyword evidence="5 7" id="KW-0627">Porphyrin biosynthesis</keyword>
<organism evidence="9 10">
    <name type="scientific">Ignatzschineria larvae DSM 13226</name>
    <dbReference type="NCBI Taxonomy" id="1111732"/>
    <lineage>
        <taxon>Bacteria</taxon>
        <taxon>Pseudomonadati</taxon>
        <taxon>Pseudomonadota</taxon>
        <taxon>Gammaproteobacteria</taxon>
        <taxon>Cardiobacteriales</taxon>
        <taxon>Ignatzschineriaceae</taxon>
        <taxon>Ignatzschineria</taxon>
    </lineage>
</organism>
<dbReference type="HAMAP" id="MF_00323">
    <property type="entry name" value="Ferrochelatase"/>
    <property type="match status" value="1"/>
</dbReference>
<keyword evidence="4 7" id="KW-0456">Lyase</keyword>
<dbReference type="PANTHER" id="PTHR11108:SF1">
    <property type="entry name" value="FERROCHELATASE, MITOCHONDRIAL"/>
    <property type="match status" value="1"/>
</dbReference>
<dbReference type="InterPro" id="IPR033659">
    <property type="entry name" value="Ferrochelatase_N"/>
</dbReference>
<evidence type="ECO:0000256" key="3">
    <source>
        <dbReference type="ARBA" id="ARBA00023133"/>
    </source>
</evidence>
<comment type="subcellular location">
    <subcellularLocation>
        <location evidence="7">Cytoplasm</location>
    </subcellularLocation>
</comment>
<evidence type="ECO:0000313" key="10">
    <source>
        <dbReference type="Proteomes" id="UP001449178"/>
    </source>
</evidence>
<comment type="function">
    <text evidence="7">Catalyzes the ferrous insertion into protoporphyrin IX.</text>
</comment>
<dbReference type="EMBL" id="CP150637">
    <property type="protein sequence ID" value="WZW88418.1"/>
    <property type="molecule type" value="Genomic_DNA"/>
</dbReference>
<dbReference type="SUPFAM" id="SSF53800">
    <property type="entry name" value="Chelatase"/>
    <property type="match status" value="1"/>
</dbReference>
<dbReference type="InterPro" id="IPR033644">
    <property type="entry name" value="Ferrochelatase_C"/>
</dbReference>
<feature type="binding site" evidence="7">
    <location>
        <position position="194"/>
    </location>
    <ligand>
        <name>Fe(2+)</name>
        <dbReference type="ChEBI" id="CHEBI:29033"/>
    </ligand>
</feature>
<evidence type="ECO:0000313" key="9">
    <source>
        <dbReference type="EMBL" id="WZW88418.1"/>
    </source>
</evidence>
<proteinExistence type="inferred from homology"/>
<reference evidence="9 10" key="1">
    <citation type="submission" date="2024-03" db="EMBL/GenBank/DDBJ databases">
        <title>Complete Genome Sequence and Annotation of Ignatzschineria larvae DSM 13226.</title>
        <authorList>
            <person name="Cantrell E."/>
            <person name="Burcham Z.M."/>
        </authorList>
    </citation>
    <scope>NUCLEOTIDE SEQUENCE [LARGE SCALE GENOMIC DNA]</scope>
    <source>
        <strain evidence="9 10">DSM 13226</strain>
    </source>
</reference>
<keyword evidence="7" id="KW-0963">Cytoplasm</keyword>
<evidence type="ECO:0000256" key="8">
    <source>
        <dbReference type="RuleBase" id="RU004185"/>
    </source>
</evidence>
<dbReference type="Pfam" id="PF00762">
    <property type="entry name" value="Ferrochelatase"/>
    <property type="match status" value="1"/>
</dbReference>
<dbReference type="InterPro" id="IPR001015">
    <property type="entry name" value="Ferrochelatase"/>
</dbReference>
<keyword evidence="10" id="KW-1185">Reference proteome</keyword>
<dbReference type="Gene3D" id="3.40.50.1400">
    <property type="match status" value="2"/>
</dbReference>
<dbReference type="EC" id="4.98.1.1" evidence="7"/>
<dbReference type="CDD" id="cd00419">
    <property type="entry name" value="Ferrochelatase_C"/>
    <property type="match status" value="1"/>
</dbReference>
<evidence type="ECO:0000256" key="5">
    <source>
        <dbReference type="ARBA" id="ARBA00023244"/>
    </source>
</evidence>
<dbReference type="RefSeq" id="WP_084331410.1">
    <property type="nucleotide sequence ID" value="NZ_AZOD01000005.1"/>
</dbReference>
<dbReference type="CDD" id="cd03411">
    <property type="entry name" value="Ferrochelatase_N"/>
    <property type="match status" value="1"/>
</dbReference>
<comment type="similarity">
    <text evidence="1 7 8">Belongs to the ferrochelatase family.</text>
</comment>
<evidence type="ECO:0000256" key="6">
    <source>
        <dbReference type="ARBA" id="ARBA00024536"/>
    </source>
</evidence>
<evidence type="ECO:0000256" key="7">
    <source>
        <dbReference type="HAMAP-Rule" id="MF_00323"/>
    </source>
</evidence>
<dbReference type="PANTHER" id="PTHR11108">
    <property type="entry name" value="FERROCHELATASE"/>
    <property type="match status" value="1"/>
</dbReference>
<evidence type="ECO:0000256" key="1">
    <source>
        <dbReference type="ARBA" id="ARBA00007718"/>
    </source>
</evidence>
<evidence type="ECO:0000256" key="2">
    <source>
        <dbReference type="ARBA" id="ARBA00023004"/>
    </source>
</evidence>
<protein>
    <recommendedName>
        <fullName evidence="7">Ferrochelatase</fullName>
        <ecNumber evidence="7">4.98.1.1</ecNumber>
    </recommendedName>
    <alternativeName>
        <fullName evidence="7">Heme synthase</fullName>
    </alternativeName>
    <alternativeName>
        <fullName evidence="7">Protoheme ferro-lyase</fullName>
    </alternativeName>
</protein>
<accession>A0ABZ3C4L5</accession>
<comment type="catalytic activity">
    <reaction evidence="6">
        <text>Fe-coproporphyrin III + 2 H(+) = coproporphyrin III + Fe(2+)</text>
        <dbReference type="Rhea" id="RHEA:49572"/>
        <dbReference type="ChEBI" id="CHEBI:15378"/>
        <dbReference type="ChEBI" id="CHEBI:29033"/>
        <dbReference type="ChEBI" id="CHEBI:68438"/>
        <dbReference type="ChEBI" id="CHEBI:131725"/>
        <dbReference type="EC" id="4.99.1.9"/>
    </reaction>
    <physiologicalReaction direction="right-to-left" evidence="6">
        <dbReference type="Rhea" id="RHEA:49574"/>
    </physiologicalReaction>
</comment>
<name>A0ABZ3C4L5_9GAMM</name>
<keyword evidence="7" id="KW-0479">Metal-binding</keyword>
<feature type="binding site" evidence="7">
    <location>
        <position position="275"/>
    </location>
    <ligand>
        <name>Fe(2+)</name>
        <dbReference type="ChEBI" id="CHEBI:29033"/>
    </ligand>
</feature>
<sequence length="318" mass="36584">MINMKKIGVVLTNLGTPDAPTKAALKVYLEEFLKDPRVIELPKWQWYPILYGIILNVRPQKSAEKYQIVWDDGSPLLNITKRQAEQLQALLPENYRVNIAMRYGNPSIESAIKEMIAEKVDEIVIFPLYPQYSAATTASVMDKVGEVLKDLRYFPALRVLGAYYQHPRYIEACVDQIRKETEGKSLDRYVFSYHGMPLQTYKDGDPYYDHCMETTKLIAEKMGEPLERFETVFQSRFGKAEWLQPYAAEFFETAPAKGIKNIAVFCPGFSADCLETLEEMAMENRDLFLGANGESYHFIPCINNNDLHIEMMQEIVTE</sequence>
<keyword evidence="3 7" id="KW-0350">Heme biosynthesis</keyword>
<gene>
    <name evidence="7 9" type="primary">hemH</name>
    <name evidence="9" type="ORF">WMO13_03270</name>
</gene>
<comment type="pathway">
    <text evidence="7">Porphyrin-containing compound metabolism; protoheme biosynthesis; protoheme from protoporphyrin-IX: step 1/1.</text>
</comment>
<keyword evidence="2 7" id="KW-0408">Iron</keyword>
<comment type="catalytic activity">
    <reaction evidence="7">
        <text>heme b + 2 H(+) = protoporphyrin IX + Fe(2+)</text>
        <dbReference type="Rhea" id="RHEA:22584"/>
        <dbReference type="ChEBI" id="CHEBI:15378"/>
        <dbReference type="ChEBI" id="CHEBI:29033"/>
        <dbReference type="ChEBI" id="CHEBI:57306"/>
        <dbReference type="ChEBI" id="CHEBI:60344"/>
        <dbReference type="EC" id="4.98.1.1"/>
    </reaction>
</comment>
<dbReference type="Proteomes" id="UP001449178">
    <property type="component" value="Chromosome"/>
</dbReference>
<dbReference type="NCBIfam" id="TIGR00109">
    <property type="entry name" value="hemH"/>
    <property type="match status" value="1"/>
</dbReference>
<evidence type="ECO:0000256" key="4">
    <source>
        <dbReference type="ARBA" id="ARBA00023239"/>
    </source>
</evidence>